<keyword evidence="2" id="KW-1185">Reference proteome</keyword>
<proteinExistence type="predicted"/>
<accession>L9KI64</accession>
<gene>
    <name evidence="1" type="ORF">TREES_T100003133</name>
</gene>
<sequence length="122" mass="13375">MPACLHIPITHRNPINPKRMDRALTPARWNVEITLTPIPTEHHVLHNTVGPVHQEDCSEEQVNEHDGSTANLGSCHCSSTESHPFCESYSGSLGCTQASSGSSASLRVPVNFRRLLIAVTWP</sequence>
<protein>
    <submittedName>
        <fullName evidence="1">Uncharacterized protein</fullName>
    </submittedName>
</protein>
<dbReference type="Proteomes" id="UP000011518">
    <property type="component" value="Unassembled WGS sequence"/>
</dbReference>
<evidence type="ECO:0000313" key="1">
    <source>
        <dbReference type="EMBL" id="ELW62600.1"/>
    </source>
</evidence>
<organism evidence="1 2">
    <name type="scientific">Tupaia chinensis</name>
    <name type="common">Chinese tree shrew</name>
    <name type="synonym">Tupaia belangeri chinensis</name>
    <dbReference type="NCBI Taxonomy" id="246437"/>
    <lineage>
        <taxon>Eukaryota</taxon>
        <taxon>Metazoa</taxon>
        <taxon>Chordata</taxon>
        <taxon>Craniata</taxon>
        <taxon>Vertebrata</taxon>
        <taxon>Euteleostomi</taxon>
        <taxon>Mammalia</taxon>
        <taxon>Eutheria</taxon>
        <taxon>Euarchontoglires</taxon>
        <taxon>Scandentia</taxon>
        <taxon>Tupaiidae</taxon>
        <taxon>Tupaia</taxon>
    </lineage>
</organism>
<reference evidence="2" key="2">
    <citation type="journal article" date="2013" name="Nat. Commun.">
        <title>Genome of the Chinese tree shrew.</title>
        <authorList>
            <person name="Fan Y."/>
            <person name="Huang Z.Y."/>
            <person name="Cao C.C."/>
            <person name="Chen C.S."/>
            <person name="Chen Y.X."/>
            <person name="Fan D.D."/>
            <person name="He J."/>
            <person name="Hou H.L."/>
            <person name="Hu L."/>
            <person name="Hu X.T."/>
            <person name="Jiang X.T."/>
            <person name="Lai R."/>
            <person name="Lang Y.S."/>
            <person name="Liang B."/>
            <person name="Liao S.G."/>
            <person name="Mu D."/>
            <person name="Ma Y.Y."/>
            <person name="Niu Y.Y."/>
            <person name="Sun X.Q."/>
            <person name="Xia J.Q."/>
            <person name="Xiao J."/>
            <person name="Xiong Z.Q."/>
            <person name="Xu L."/>
            <person name="Yang L."/>
            <person name="Zhang Y."/>
            <person name="Zhao W."/>
            <person name="Zhao X.D."/>
            <person name="Zheng Y.T."/>
            <person name="Zhou J.M."/>
            <person name="Zhu Y.B."/>
            <person name="Zhang G.J."/>
            <person name="Wang J."/>
            <person name="Yao Y.G."/>
        </authorList>
    </citation>
    <scope>NUCLEOTIDE SEQUENCE [LARGE SCALE GENOMIC DNA]</scope>
</reference>
<dbReference type="InParanoid" id="L9KI64"/>
<evidence type="ECO:0000313" key="2">
    <source>
        <dbReference type="Proteomes" id="UP000011518"/>
    </source>
</evidence>
<name>L9KI64_TUPCH</name>
<dbReference type="AlphaFoldDB" id="L9KI64"/>
<reference evidence="2" key="1">
    <citation type="submission" date="2012-07" db="EMBL/GenBank/DDBJ databases">
        <title>Genome of the Chinese tree shrew, a rising model animal genetically related to primates.</title>
        <authorList>
            <person name="Zhang G."/>
            <person name="Fan Y."/>
            <person name="Yao Y."/>
            <person name="Huang Z."/>
        </authorList>
    </citation>
    <scope>NUCLEOTIDE SEQUENCE [LARGE SCALE GENOMIC DNA]</scope>
</reference>
<dbReference type="EMBL" id="KB320808">
    <property type="protein sequence ID" value="ELW62600.1"/>
    <property type="molecule type" value="Genomic_DNA"/>
</dbReference>